<reference evidence="7" key="1">
    <citation type="submission" date="2021-03" db="EMBL/GenBank/DDBJ databases">
        <title>Fibrella sp. HMF5335 genome sequencing and assembly.</title>
        <authorList>
            <person name="Kang H."/>
            <person name="Kim H."/>
            <person name="Bae S."/>
            <person name="Joh K."/>
        </authorList>
    </citation>
    <scope>NUCLEOTIDE SEQUENCE</scope>
    <source>
        <strain evidence="7">HMF5335</strain>
    </source>
</reference>
<dbReference type="GO" id="GO:0005524">
    <property type="term" value="F:ATP binding"/>
    <property type="evidence" value="ECO:0007669"/>
    <property type="project" value="UniProtKB-KW"/>
</dbReference>
<dbReference type="Proteomes" id="UP000664034">
    <property type="component" value="Unassembled WGS sequence"/>
</dbReference>
<evidence type="ECO:0000259" key="6">
    <source>
        <dbReference type="Pfam" id="PF01636"/>
    </source>
</evidence>
<evidence type="ECO:0000313" key="8">
    <source>
        <dbReference type="Proteomes" id="UP000664034"/>
    </source>
</evidence>
<keyword evidence="3" id="KW-0547">Nucleotide-binding</keyword>
<evidence type="ECO:0000256" key="3">
    <source>
        <dbReference type="ARBA" id="ARBA00022741"/>
    </source>
</evidence>
<dbReference type="SUPFAM" id="SSF56112">
    <property type="entry name" value="Protein kinase-like (PK-like)"/>
    <property type="match status" value="1"/>
</dbReference>
<sequence>MQFNANQPQDLQVYLARNGWISTDEILLSLTKPGEGNMNFTLRVRTNARSLIVKQARPYVEKYPSIAAPVERAVIEGQFYRRIARNPTLRAAMPELLGADSDEAVLVLEDLGESSDYTYLYQGSAGHPDHTLSPDELQELVRFISLLHNQFRTALPDPAFANQAMRTLNAEHLFNYPFLVDNGFDLDTVQPGLQALALTYKQDIALKRIVARLADQYTSNNHAGLYSLLHGDYYPGSWLRTQAGTRVIDPEFCFYGPPEFDLGVMLAHLHMARQPETVLAQVMQLYDRPDGFSENLLRQFTGVEIMRRLIGLAQLPLSLSLAEKETLLAHAAQLVVSAAD</sequence>
<evidence type="ECO:0000256" key="4">
    <source>
        <dbReference type="ARBA" id="ARBA00022777"/>
    </source>
</evidence>
<evidence type="ECO:0000313" key="7">
    <source>
        <dbReference type="EMBL" id="MBO0937625.1"/>
    </source>
</evidence>
<dbReference type="InterPro" id="IPR002575">
    <property type="entry name" value="Aminoglycoside_PTrfase"/>
</dbReference>
<dbReference type="AlphaFoldDB" id="A0A939GHL7"/>
<dbReference type="InterPro" id="IPR011009">
    <property type="entry name" value="Kinase-like_dom_sf"/>
</dbReference>
<evidence type="ECO:0000256" key="1">
    <source>
        <dbReference type="ARBA" id="ARBA00010165"/>
    </source>
</evidence>
<evidence type="ECO:0000256" key="2">
    <source>
        <dbReference type="ARBA" id="ARBA00022679"/>
    </source>
</evidence>
<comment type="similarity">
    <text evidence="1">Belongs to the methylthioribose kinase family.</text>
</comment>
<gene>
    <name evidence="7" type="ORF">J2I47_13795</name>
</gene>
<protein>
    <submittedName>
        <fullName evidence="7">Phosphotransferase</fullName>
    </submittedName>
</protein>
<accession>A0A939GHL7</accession>
<dbReference type="GO" id="GO:0016301">
    <property type="term" value="F:kinase activity"/>
    <property type="evidence" value="ECO:0007669"/>
    <property type="project" value="UniProtKB-KW"/>
</dbReference>
<organism evidence="7 8">
    <name type="scientific">Fibrella rubiginis</name>
    <dbReference type="NCBI Taxonomy" id="2817060"/>
    <lineage>
        <taxon>Bacteria</taxon>
        <taxon>Pseudomonadati</taxon>
        <taxon>Bacteroidota</taxon>
        <taxon>Cytophagia</taxon>
        <taxon>Cytophagales</taxon>
        <taxon>Spirosomataceae</taxon>
        <taxon>Fibrella</taxon>
    </lineage>
</organism>
<dbReference type="RefSeq" id="WP_207365167.1">
    <property type="nucleotide sequence ID" value="NZ_JAFMYV010000006.1"/>
</dbReference>
<name>A0A939GHL7_9BACT</name>
<keyword evidence="4" id="KW-0418">Kinase</keyword>
<dbReference type="PANTHER" id="PTHR34273">
    <property type="entry name" value="METHYLTHIORIBOSE KINASE"/>
    <property type="match status" value="1"/>
</dbReference>
<keyword evidence="2" id="KW-0808">Transferase</keyword>
<keyword evidence="8" id="KW-1185">Reference proteome</keyword>
<dbReference type="Gene3D" id="3.30.200.20">
    <property type="entry name" value="Phosphorylase Kinase, domain 1"/>
    <property type="match status" value="1"/>
</dbReference>
<feature type="domain" description="Aminoglycoside phosphotransferase" evidence="6">
    <location>
        <begin position="33"/>
        <end position="286"/>
    </location>
</feature>
<keyword evidence="5" id="KW-0067">ATP-binding</keyword>
<evidence type="ECO:0000256" key="5">
    <source>
        <dbReference type="ARBA" id="ARBA00022840"/>
    </source>
</evidence>
<dbReference type="Pfam" id="PF01636">
    <property type="entry name" value="APH"/>
    <property type="match status" value="1"/>
</dbReference>
<dbReference type="Gene3D" id="3.90.1200.10">
    <property type="match status" value="1"/>
</dbReference>
<dbReference type="EMBL" id="JAFMYV010000006">
    <property type="protein sequence ID" value="MBO0937625.1"/>
    <property type="molecule type" value="Genomic_DNA"/>
</dbReference>
<dbReference type="PANTHER" id="PTHR34273:SF2">
    <property type="entry name" value="METHYLTHIORIBOSE KINASE"/>
    <property type="match status" value="1"/>
</dbReference>
<comment type="caution">
    <text evidence="7">The sequence shown here is derived from an EMBL/GenBank/DDBJ whole genome shotgun (WGS) entry which is preliminary data.</text>
</comment>
<proteinExistence type="inferred from homology"/>